<evidence type="ECO:0000256" key="11">
    <source>
        <dbReference type="ARBA" id="ARBA00022840"/>
    </source>
</evidence>
<comment type="similarity">
    <text evidence="15">Belongs to the ribF family.</text>
</comment>
<dbReference type="GO" id="GO:0009231">
    <property type="term" value="P:riboflavin biosynthetic process"/>
    <property type="evidence" value="ECO:0007669"/>
    <property type="project" value="InterPro"/>
</dbReference>
<evidence type="ECO:0000256" key="8">
    <source>
        <dbReference type="ARBA" id="ARBA00022741"/>
    </source>
</evidence>
<dbReference type="EC" id="2.7.1.26" evidence="15"/>
<reference evidence="17" key="1">
    <citation type="journal article" date="2019" name="PLoS Negl. Trop. Dis.">
        <title>Revisiting the worldwide diversity of Leptospira species in the environment.</title>
        <authorList>
            <person name="Vincent A.T."/>
            <person name="Schiettekatte O."/>
            <person name="Bourhy P."/>
            <person name="Veyrier F.J."/>
            <person name="Picardeau M."/>
        </authorList>
    </citation>
    <scope>NUCLEOTIDE SEQUENCE [LARGE SCALE GENOMIC DNA]</scope>
    <source>
        <strain evidence="17">201702476</strain>
    </source>
</reference>
<dbReference type="InterPro" id="IPR002606">
    <property type="entry name" value="Riboflavin_kinase_bac"/>
</dbReference>
<dbReference type="UniPathway" id="UPA00277">
    <property type="reaction ID" value="UER00407"/>
</dbReference>
<dbReference type="Proteomes" id="UP000297693">
    <property type="component" value="Unassembled WGS sequence"/>
</dbReference>
<dbReference type="Gene3D" id="3.40.50.620">
    <property type="entry name" value="HUPs"/>
    <property type="match status" value="1"/>
</dbReference>
<dbReference type="NCBIfam" id="TIGR00083">
    <property type="entry name" value="ribF"/>
    <property type="match status" value="1"/>
</dbReference>
<dbReference type="FunFam" id="3.40.50.620:FF:000021">
    <property type="entry name" value="Riboflavin biosynthesis protein"/>
    <property type="match status" value="1"/>
</dbReference>
<sequence length="308" mass="35000">MKIIRSIDSLQEVFPKGTALTLGNFDGIHLGHQALLLRTVEESIRLHIPSVVVTYYPNPAVVLGKRPNFKYLTPEETKERLISTYNIDYLLVLDFTEELSRMSAEDFLEKIIIGKLNAKFIVIGYNHFFGAERRGDIHLLEENAERFGYRVELKDAVANGEQKISSSAIRKYLESGEVNLANQLLGRSFSLTGKVVEGDKRGRTIHYPTANLKIPIDVLLPAIGVYACYTKVKERSYKSMVNVGKNPTFDGKHMHIESHIFDFSDDIYGEEIEIQFFKKIRDEVKFSGIDSLKNQLNLDKNVSLEILA</sequence>
<keyword evidence="4 15" id="KW-0285">Flavoprotein</keyword>
<dbReference type="EC" id="2.7.7.2" evidence="15"/>
<evidence type="ECO:0000313" key="17">
    <source>
        <dbReference type="EMBL" id="TGL56515.1"/>
    </source>
</evidence>
<dbReference type="Pfam" id="PF01687">
    <property type="entry name" value="Flavokinase"/>
    <property type="match status" value="1"/>
</dbReference>
<comment type="caution">
    <text evidence="17">The sequence shown here is derived from an EMBL/GenBank/DDBJ whole genome shotgun (WGS) entry which is preliminary data.</text>
</comment>
<dbReference type="GO" id="GO:0008531">
    <property type="term" value="F:riboflavin kinase activity"/>
    <property type="evidence" value="ECO:0007669"/>
    <property type="project" value="UniProtKB-UniRule"/>
</dbReference>
<evidence type="ECO:0000256" key="1">
    <source>
        <dbReference type="ARBA" id="ARBA00002121"/>
    </source>
</evidence>
<dbReference type="GO" id="GO:0003919">
    <property type="term" value="F:FMN adenylyltransferase activity"/>
    <property type="evidence" value="ECO:0007669"/>
    <property type="project" value="UniProtKB-UniRule"/>
</dbReference>
<dbReference type="EMBL" id="RQGD01000046">
    <property type="protein sequence ID" value="TGL56515.1"/>
    <property type="molecule type" value="Genomic_DNA"/>
</dbReference>
<keyword evidence="6 15" id="KW-0808">Transferase</keyword>
<evidence type="ECO:0000256" key="5">
    <source>
        <dbReference type="ARBA" id="ARBA00022643"/>
    </source>
</evidence>
<evidence type="ECO:0000256" key="4">
    <source>
        <dbReference type="ARBA" id="ARBA00022630"/>
    </source>
</evidence>
<keyword evidence="7 15" id="KW-0548">Nucleotidyltransferase</keyword>
<evidence type="ECO:0000256" key="6">
    <source>
        <dbReference type="ARBA" id="ARBA00022679"/>
    </source>
</evidence>
<evidence type="ECO:0000256" key="13">
    <source>
        <dbReference type="ARBA" id="ARBA00047880"/>
    </source>
</evidence>
<dbReference type="NCBIfam" id="NF004162">
    <property type="entry name" value="PRK05627.1-5"/>
    <property type="match status" value="1"/>
</dbReference>
<dbReference type="GO" id="GO:0006747">
    <property type="term" value="P:FAD biosynthetic process"/>
    <property type="evidence" value="ECO:0007669"/>
    <property type="project" value="UniProtKB-UniRule"/>
</dbReference>
<evidence type="ECO:0000256" key="2">
    <source>
        <dbReference type="ARBA" id="ARBA00004726"/>
    </source>
</evidence>
<evidence type="ECO:0000256" key="3">
    <source>
        <dbReference type="ARBA" id="ARBA00005201"/>
    </source>
</evidence>
<dbReference type="Pfam" id="PF06574">
    <property type="entry name" value="FAD_syn"/>
    <property type="match status" value="1"/>
</dbReference>
<dbReference type="SUPFAM" id="SSF82114">
    <property type="entry name" value="Riboflavin kinase-like"/>
    <property type="match status" value="1"/>
</dbReference>
<dbReference type="PANTHER" id="PTHR22749:SF6">
    <property type="entry name" value="RIBOFLAVIN KINASE"/>
    <property type="match status" value="1"/>
</dbReference>
<dbReference type="CDD" id="cd02064">
    <property type="entry name" value="FAD_synthetase_N"/>
    <property type="match status" value="1"/>
</dbReference>
<evidence type="ECO:0000259" key="16">
    <source>
        <dbReference type="SMART" id="SM00904"/>
    </source>
</evidence>
<dbReference type="PIRSF" id="PIRSF004491">
    <property type="entry name" value="FAD_Synth"/>
    <property type="match status" value="1"/>
</dbReference>
<keyword evidence="9 15" id="KW-0418">Kinase</keyword>
<gene>
    <name evidence="17" type="ORF">EHQ58_18025</name>
</gene>
<feature type="domain" description="Riboflavin kinase" evidence="16">
    <location>
        <begin position="184"/>
        <end position="308"/>
    </location>
</feature>
<accession>A0A4V3JQP0</accession>
<evidence type="ECO:0000256" key="14">
    <source>
        <dbReference type="ARBA" id="ARBA00049494"/>
    </source>
</evidence>
<keyword evidence="11 15" id="KW-0067">ATP-binding</keyword>
<dbReference type="Gene3D" id="2.40.30.30">
    <property type="entry name" value="Riboflavin kinase-like"/>
    <property type="match status" value="1"/>
</dbReference>
<dbReference type="GO" id="GO:0005524">
    <property type="term" value="F:ATP binding"/>
    <property type="evidence" value="ECO:0007669"/>
    <property type="project" value="UniProtKB-UniRule"/>
</dbReference>
<keyword evidence="10 15" id="KW-0274">FAD</keyword>
<dbReference type="InterPro" id="IPR023465">
    <property type="entry name" value="Riboflavin_kinase_dom_sf"/>
</dbReference>
<dbReference type="GO" id="GO:0009398">
    <property type="term" value="P:FMN biosynthetic process"/>
    <property type="evidence" value="ECO:0007669"/>
    <property type="project" value="UniProtKB-UniRule"/>
</dbReference>
<comment type="catalytic activity">
    <reaction evidence="14 15">
        <text>FMN + ATP + H(+) = FAD + diphosphate</text>
        <dbReference type="Rhea" id="RHEA:17237"/>
        <dbReference type="ChEBI" id="CHEBI:15378"/>
        <dbReference type="ChEBI" id="CHEBI:30616"/>
        <dbReference type="ChEBI" id="CHEBI:33019"/>
        <dbReference type="ChEBI" id="CHEBI:57692"/>
        <dbReference type="ChEBI" id="CHEBI:58210"/>
        <dbReference type="EC" id="2.7.7.2"/>
    </reaction>
</comment>
<dbReference type="FunFam" id="2.40.30.30:FF:000003">
    <property type="entry name" value="Riboflavin biosynthesis protein"/>
    <property type="match status" value="1"/>
</dbReference>
<evidence type="ECO:0000256" key="10">
    <source>
        <dbReference type="ARBA" id="ARBA00022827"/>
    </source>
</evidence>
<keyword evidence="18" id="KW-1185">Reference proteome</keyword>
<evidence type="ECO:0000256" key="7">
    <source>
        <dbReference type="ARBA" id="ARBA00022695"/>
    </source>
</evidence>
<comment type="pathway">
    <text evidence="2 15">Cofactor biosynthesis; FAD biosynthesis; FAD from FMN: step 1/1.</text>
</comment>
<comment type="catalytic activity">
    <reaction evidence="13 15">
        <text>riboflavin + ATP = FMN + ADP + H(+)</text>
        <dbReference type="Rhea" id="RHEA:14357"/>
        <dbReference type="ChEBI" id="CHEBI:15378"/>
        <dbReference type="ChEBI" id="CHEBI:30616"/>
        <dbReference type="ChEBI" id="CHEBI:57986"/>
        <dbReference type="ChEBI" id="CHEBI:58210"/>
        <dbReference type="ChEBI" id="CHEBI:456216"/>
        <dbReference type="EC" id="2.7.1.26"/>
    </reaction>
</comment>
<protein>
    <recommendedName>
        <fullName evidence="15">Riboflavin biosynthesis protein</fullName>
    </recommendedName>
    <domain>
        <recommendedName>
            <fullName evidence="15">Riboflavin kinase</fullName>
            <ecNumber evidence="15">2.7.1.26</ecNumber>
        </recommendedName>
        <alternativeName>
            <fullName evidence="15">Flavokinase</fullName>
        </alternativeName>
    </domain>
    <domain>
        <recommendedName>
            <fullName evidence="15">FMN adenylyltransferase</fullName>
            <ecNumber evidence="15">2.7.7.2</ecNumber>
        </recommendedName>
        <alternativeName>
            <fullName evidence="15">FAD pyrophosphorylase</fullName>
        </alternativeName>
        <alternativeName>
            <fullName evidence="15">FAD synthase</fullName>
        </alternativeName>
    </domain>
</protein>
<evidence type="ECO:0000313" key="18">
    <source>
        <dbReference type="Proteomes" id="UP000297693"/>
    </source>
</evidence>
<name>A0A4V3JQP0_9LEPT</name>
<dbReference type="RefSeq" id="WP_135625435.1">
    <property type="nucleotide sequence ID" value="NZ_RQGD01000046.1"/>
</dbReference>
<keyword evidence="12" id="KW-0511">Multifunctional enzyme</keyword>
<comment type="function">
    <text evidence="1">Catalyzes the phosphorylation of riboflavin to FMN followed by the adenylation of FMN to FAD.</text>
</comment>
<dbReference type="SMART" id="SM00904">
    <property type="entry name" value="Flavokinase"/>
    <property type="match status" value="1"/>
</dbReference>
<keyword evidence="8 15" id="KW-0547">Nucleotide-binding</keyword>
<dbReference type="UniPathway" id="UPA00276">
    <property type="reaction ID" value="UER00406"/>
</dbReference>
<dbReference type="InterPro" id="IPR015865">
    <property type="entry name" value="Riboflavin_kinase_bac/euk"/>
</dbReference>
<organism evidence="17 18">
    <name type="scientific">Leptospira ognonensis</name>
    <dbReference type="NCBI Taxonomy" id="2484945"/>
    <lineage>
        <taxon>Bacteria</taxon>
        <taxon>Pseudomonadati</taxon>
        <taxon>Spirochaetota</taxon>
        <taxon>Spirochaetia</taxon>
        <taxon>Leptospirales</taxon>
        <taxon>Leptospiraceae</taxon>
        <taxon>Leptospira</taxon>
    </lineage>
</organism>
<comment type="pathway">
    <text evidence="3 15">Cofactor biosynthesis; FMN biosynthesis; FMN from riboflavin (ATP route): step 1/1.</text>
</comment>
<dbReference type="PANTHER" id="PTHR22749">
    <property type="entry name" value="RIBOFLAVIN KINASE/FMN ADENYLYLTRANSFERASE"/>
    <property type="match status" value="1"/>
</dbReference>
<proteinExistence type="inferred from homology"/>
<dbReference type="AlphaFoldDB" id="A0A4V3JQP0"/>
<dbReference type="InterPro" id="IPR015864">
    <property type="entry name" value="FAD_synthase"/>
</dbReference>
<evidence type="ECO:0000256" key="9">
    <source>
        <dbReference type="ARBA" id="ARBA00022777"/>
    </source>
</evidence>
<dbReference type="InterPro" id="IPR023468">
    <property type="entry name" value="Riboflavin_kinase"/>
</dbReference>
<keyword evidence="5 15" id="KW-0288">FMN</keyword>
<evidence type="ECO:0000256" key="15">
    <source>
        <dbReference type="PIRNR" id="PIRNR004491"/>
    </source>
</evidence>
<dbReference type="NCBIfam" id="NF004160">
    <property type="entry name" value="PRK05627.1-3"/>
    <property type="match status" value="1"/>
</dbReference>
<dbReference type="InterPro" id="IPR014729">
    <property type="entry name" value="Rossmann-like_a/b/a_fold"/>
</dbReference>
<dbReference type="SUPFAM" id="SSF52374">
    <property type="entry name" value="Nucleotidylyl transferase"/>
    <property type="match status" value="1"/>
</dbReference>
<dbReference type="OrthoDB" id="9803667at2"/>
<evidence type="ECO:0000256" key="12">
    <source>
        <dbReference type="ARBA" id="ARBA00023268"/>
    </source>
</evidence>